<dbReference type="InterPro" id="IPR005094">
    <property type="entry name" value="Endonuclease_MobA/VirD2"/>
</dbReference>
<proteinExistence type="predicted"/>
<dbReference type="AlphaFoldDB" id="A0A5D6WK73"/>
<name>A0A5D6WK73_9FIRM</name>
<comment type="caution">
    <text evidence="2">The sequence shown here is derived from an EMBL/GenBank/DDBJ whole genome shotgun (WGS) entry which is preliminary data.</text>
</comment>
<evidence type="ECO:0000313" key="3">
    <source>
        <dbReference type="Proteomes" id="UP000322783"/>
    </source>
</evidence>
<dbReference type="EMBL" id="VTOZ01000025">
    <property type="protein sequence ID" value="TYZ27535.1"/>
    <property type="molecule type" value="Genomic_DNA"/>
</dbReference>
<organism evidence="2 3">
    <name type="scientific">Selenomonas caprae</name>
    <dbReference type="NCBI Taxonomy" id="2606905"/>
    <lineage>
        <taxon>Bacteria</taxon>
        <taxon>Bacillati</taxon>
        <taxon>Bacillota</taxon>
        <taxon>Negativicutes</taxon>
        <taxon>Selenomonadales</taxon>
        <taxon>Selenomonadaceae</taxon>
        <taxon>Selenomonas</taxon>
    </lineage>
</organism>
<sequence length="171" mass="20112">MKLSIFKVVNYTHESTAHLQDRLTYIRRVEATRTSYIYAVNVSGTAPFEQMMYVKDAYNQNRGKTHYHYVLSPEADDFDVVSLKEFYEVSQRIAMLIAGFYGQFQVVSAVHFDGAYPHLHIIANNIDFETGERFDLPKRRLYELKEAISDILRRVGMSEIKQYGYEMDDRW</sequence>
<keyword evidence="3" id="KW-1185">Reference proteome</keyword>
<evidence type="ECO:0000313" key="2">
    <source>
        <dbReference type="EMBL" id="TYZ27535.1"/>
    </source>
</evidence>
<gene>
    <name evidence="2" type="ORF">FZ041_11060</name>
</gene>
<accession>A0A5D6WK73</accession>
<dbReference type="Pfam" id="PF03432">
    <property type="entry name" value="Relaxase"/>
    <property type="match status" value="1"/>
</dbReference>
<reference evidence="2 3" key="1">
    <citation type="submission" date="2019-08" db="EMBL/GenBank/DDBJ databases">
        <title>Selenomonas sp. mPRGC5 and Selenomonas sp. mPRGC8 isolated from ruminal fluid of dairy goat (Capra hircus).</title>
        <authorList>
            <person name="Poothong S."/>
            <person name="Nuengjamnong C."/>
            <person name="Tanasupawat S."/>
        </authorList>
    </citation>
    <scope>NUCLEOTIDE SEQUENCE [LARGE SCALE GENOMIC DNA]</scope>
    <source>
        <strain evidence="3">mPRGC8</strain>
    </source>
</reference>
<feature type="domain" description="MobA/VirD2-like nuclease" evidence="1">
    <location>
        <begin position="33"/>
        <end position="156"/>
    </location>
</feature>
<protein>
    <submittedName>
        <fullName evidence="2">Relaxase/mobilization nuclease domain-containing protein</fullName>
    </submittedName>
</protein>
<evidence type="ECO:0000259" key="1">
    <source>
        <dbReference type="Pfam" id="PF03432"/>
    </source>
</evidence>
<dbReference type="Proteomes" id="UP000322783">
    <property type="component" value="Unassembled WGS sequence"/>
</dbReference>